<dbReference type="InterPro" id="IPR029058">
    <property type="entry name" value="AB_hydrolase_fold"/>
</dbReference>
<dbReference type="Proteomes" id="UP000250043">
    <property type="component" value="Unassembled WGS sequence"/>
</dbReference>
<protein>
    <recommendedName>
        <fullName evidence="3">AB hydrolase-1 domain-containing protein</fullName>
    </recommendedName>
</protein>
<dbReference type="AlphaFoldDB" id="A0A8E2AJ37"/>
<evidence type="ECO:0008006" key="3">
    <source>
        <dbReference type="Google" id="ProtNLM"/>
    </source>
</evidence>
<keyword evidence="2" id="KW-1185">Reference proteome</keyword>
<dbReference type="Gene3D" id="3.40.50.1820">
    <property type="entry name" value="alpha/beta hydrolase"/>
    <property type="match status" value="1"/>
</dbReference>
<name>A0A8E2AJ37_9APHY</name>
<gene>
    <name evidence="1" type="ORF">OBBRIDRAFT_784860</name>
</gene>
<dbReference type="OrthoDB" id="5311491at2759"/>
<sequence>MPLATVCDEGTQLFYYDTGPPPDVPNYTTLVMVHGTIYYSQIFTPMFPYAHKYGVRLIAINQRDYPGSTPYTDEEIADLHSEDPEAQARMIRDRGIELSEFLLWLIKEGMVNKKVETPSGTAGGMTFLAWSSGNIMGFTFFAHLDELPKDSQDLLAEYLRAVVIYDPAPYASGPVMPPLEKLYNPLRDPEVPFEEKGEAFTIWVSAYYAHDPAMLDNFTNMTLDGWLAGCAQHPITEPPHHQRPTLKAMTAEELAGCTDVGGATRSHVAILNVNRTVYEANCRHALTNTDVLPDLRVELVWSDMSPGDVMLGAWNILRIAQDAEKARHINVRRMREANHFPHWDQPEEAVKFLASIA</sequence>
<dbReference type="SUPFAM" id="SSF53474">
    <property type="entry name" value="alpha/beta-Hydrolases"/>
    <property type="match status" value="1"/>
</dbReference>
<evidence type="ECO:0000313" key="2">
    <source>
        <dbReference type="Proteomes" id="UP000250043"/>
    </source>
</evidence>
<reference evidence="1 2" key="1">
    <citation type="submission" date="2016-07" db="EMBL/GenBank/DDBJ databases">
        <title>Draft genome of the white-rot fungus Obba rivulosa 3A-2.</title>
        <authorList>
            <consortium name="DOE Joint Genome Institute"/>
            <person name="Miettinen O."/>
            <person name="Riley R."/>
            <person name="Acob R."/>
            <person name="Barry K."/>
            <person name="Cullen D."/>
            <person name="De Vries R."/>
            <person name="Hainaut M."/>
            <person name="Hatakka A."/>
            <person name="Henrissat B."/>
            <person name="Hilden K."/>
            <person name="Kuo R."/>
            <person name="Labutti K."/>
            <person name="Lipzen A."/>
            <person name="Makela M.R."/>
            <person name="Sandor L."/>
            <person name="Spatafora J.W."/>
            <person name="Grigoriev I.V."/>
            <person name="Hibbett D.S."/>
        </authorList>
    </citation>
    <scope>NUCLEOTIDE SEQUENCE [LARGE SCALE GENOMIC DNA]</scope>
    <source>
        <strain evidence="1 2">3A-2</strain>
    </source>
</reference>
<dbReference type="EMBL" id="KV722584">
    <property type="protein sequence ID" value="OCH85431.1"/>
    <property type="molecule type" value="Genomic_DNA"/>
</dbReference>
<proteinExistence type="predicted"/>
<organism evidence="1 2">
    <name type="scientific">Obba rivulosa</name>
    <dbReference type="NCBI Taxonomy" id="1052685"/>
    <lineage>
        <taxon>Eukaryota</taxon>
        <taxon>Fungi</taxon>
        <taxon>Dikarya</taxon>
        <taxon>Basidiomycota</taxon>
        <taxon>Agaricomycotina</taxon>
        <taxon>Agaricomycetes</taxon>
        <taxon>Polyporales</taxon>
        <taxon>Gelatoporiaceae</taxon>
        <taxon>Obba</taxon>
    </lineage>
</organism>
<accession>A0A8E2AJ37</accession>
<evidence type="ECO:0000313" key="1">
    <source>
        <dbReference type="EMBL" id="OCH85431.1"/>
    </source>
</evidence>